<dbReference type="Pfam" id="PF01451">
    <property type="entry name" value="LMWPc"/>
    <property type="match status" value="1"/>
</dbReference>
<evidence type="ECO:0000256" key="1">
    <source>
        <dbReference type="ARBA" id="ARBA00011063"/>
    </source>
</evidence>
<dbReference type="EC" id="3.1.3.48" evidence="2"/>
<evidence type="ECO:0000256" key="5">
    <source>
        <dbReference type="PIRSR" id="PIRSR617867-1"/>
    </source>
</evidence>
<evidence type="ECO:0000313" key="8">
    <source>
        <dbReference type="Proteomes" id="UP000540519"/>
    </source>
</evidence>
<dbReference type="InterPro" id="IPR036196">
    <property type="entry name" value="Ptyr_pPase_sf"/>
</dbReference>
<dbReference type="PANTHER" id="PTHR11717:SF7">
    <property type="entry name" value="LOW MOLECULAR WEIGHT PHOSPHOTYROSINE PROTEIN PHOSPHATASE"/>
    <property type="match status" value="1"/>
</dbReference>
<comment type="similarity">
    <text evidence="1">Belongs to the low molecular weight phosphotyrosine protein phosphatase family.</text>
</comment>
<evidence type="ECO:0000259" key="6">
    <source>
        <dbReference type="SMART" id="SM00226"/>
    </source>
</evidence>
<comment type="caution">
    <text evidence="7">The sequence shown here is derived from an EMBL/GenBank/DDBJ whole genome shotgun (WGS) entry which is preliminary data.</text>
</comment>
<feature type="active site" description="Proton donor" evidence="5">
    <location>
        <position position="122"/>
    </location>
</feature>
<dbReference type="EMBL" id="RCNR01000007">
    <property type="protein sequence ID" value="MUH35319.1"/>
    <property type="molecule type" value="Genomic_DNA"/>
</dbReference>
<dbReference type="PANTHER" id="PTHR11717">
    <property type="entry name" value="LOW MOLECULAR WEIGHT PROTEIN TYROSINE PHOSPHATASE"/>
    <property type="match status" value="1"/>
</dbReference>
<dbReference type="GO" id="GO:0004725">
    <property type="term" value="F:protein tyrosine phosphatase activity"/>
    <property type="evidence" value="ECO:0007669"/>
    <property type="project" value="UniProtKB-EC"/>
</dbReference>
<evidence type="ECO:0000256" key="4">
    <source>
        <dbReference type="ARBA" id="ARBA00022912"/>
    </source>
</evidence>
<keyword evidence="8" id="KW-1185">Reference proteome</keyword>
<dbReference type="InterPro" id="IPR017867">
    <property type="entry name" value="Tyr_phospatase_low_mol_wt"/>
</dbReference>
<organism evidence="7 8">
    <name type="scientific">Zobellia amurskyensis</name>
    <dbReference type="NCBI Taxonomy" id="248905"/>
    <lineage>
        <taxon>Bacteria</taxon>
        <taxon>Pseudomonadati</taxon>
        <taxon>Bacteroidota</taxon>
        <taxon>Flavobacteriia</taxon>
        <taxon>Flavobacteriales</taxon>
        <taxon>Flavobacteriaceae</taxon>
        <taxon>Zobellia</taxon>
    </lineage>
</organism>
<dbReference type="SUPFAM" id="SSF52788">
    <property type="entry name" value="Phosphotyrosine protein phosphatases I"/>
    <property type="match status" value="1"/>
</dbReference>
<feature type="active site" description="Nucleophile" evidence="5">
    <location>
        <position position="9"/>
    </location>
</feature>
<dbReference type="OrthoDB" id="9784339at2"/>
<dbReference type="InterPro" id="IPR023485">
    <property type="entry name" value="Ptyr_pPase"/>
</dbReference>
<proteinExistence type="inferred from homology"/>
<accession>A0A7X2ZRZ6</accession>
<keyword evidence="4" id="KW-0904">Protein phosphatase</keyword>
<dbReference type="InterPro" id="IPR050438">
    <property type="entry name" value="LMW_PTPase"/>
</dbReference>
<dbReference type="Gene3D" id="3.40.50.2300">
    <property type="match status" value="1"/>
</dbReference>
<dbReference type="SMART" id="SM00226">
    <property type="entry name" value="LMWPc"/>
    <property type="match status" value="1"/>
</dbReference>
<dbReference type="PRINTS" id="PR00719">
    <property type="entry name" value="LMWPTPASE"/>
</dbReference>
<feature type="active site" evidence="5">
    <location>
        <position position="15"/>
    </location>
</feature>
<name>A0A7X2ZRZ6_9FLAO</name>
<evidence type="ECO:0000256" key="3">
    <source>
        <dbReference type="ARBA" id="ARBA00022801"/>
    </source>
</evidence>
<reference evidence="7 8" key="1">
    <citation type="journal article" date="2019" name="Mar. Drugs">
        <title>Comparative Genomics and CAZyme Genome Repertoires of Marine Zobellia amurskyensis KMM 3526(T) and Zobellia laminariae KMM 3676(T).</title>
        <authorList>
            <person name="Chernysheva N."/>
            <person name="Bystritskaya E."/>
            <person name="Stenkova A."/>
            <person name="Golovkin I."/>
            <person name="Nedashkovskaya O."/>
            <person name="Isaeva M."/>
        </authorList>
    </citation>
    <scope>NUCLEOTIDE SEQUENCE [LARGE SCALE GENOMIC DNA]</scope>
    <source>
        <strain evidence="7 8">KMM 3526</strain>
    </source>
</reference>
<evidence type="ECO:0000256" key="2">
    <source>
        <dbReference type="ARBA" id="ARBA00013064"/>
    </source>
</evidence>
<protein>
    <recommendedName>
        <fullName evidence="2">protein-tyrosine-phosphatase</fullName>
        <ecNumber evidence="2">3.1.3.48</ecNumber>
    </recommendedName>
</protein>
<gene>
    <name evidence="7" type="ORF">D9O36_05660</name>
</gene>
<sequence>MKTKVLMVCLGNICRSPLAEGILQDKVDPENVFVDSAGTGGYHIGNAPDPRSIAVAKKHGLNIENQQCRQFEKSDFKKFDVIYAMDRSNLNNILNLADTEEDANKVKLLLTEVELPVIEVPDPYWDDNGFEKVFQLIDTACTSIAKKL</sequence>
<evidence type="ECO:0000313" key="7">
    <source>
        <dbReference type="EMBL" id="MUH35319.1"/>
    </source>
</evidence>
<dbReference type="AlphaFoldDB" id="A0A7X2ZRZ6"/>
<dbReference type="CDD" id="cd16343">
    <property type="entry name" value="LMWPTP"/>
    <property type="match status" value="1"/>
</dbReference>
<dbReference type="RefSeq" id="WP_155599169.1">
    <property type="nucleotide sequence ID" value="NZ_RCNR01000007.1"/>
</dbReference>
<keyword evidence="3" id="KW-0378">Hydrolase</keyword>
<feature type="domain" description="Phosphotyrosine protein phosphatase I" evidence="6">
    <location>
        <begin position="3"/>
        <end position="147"/>
    </location>
</feature>
<dbReference type="Proteomes" id="UP000540519">
    <property type="component" value="Unassembled WGS sequence"/>
</dbReference>